<feature type="compositionally biased region" description="Basic and acidic residues" evidence="1">
    <location>
        <begin position="110"/>
        <end position="123"/>
    </location>
</feature>
<feature type="region of interest" description="Disordered" evidence="1">
    <location>
        <begin position="174"/>
        <end position="229"/>
    </location>
</feature>
<evidence type="ECO:0000313" key="3">
    <source>
        <dbReference type="Proteomes" id="UP001152795"/>
    </source>
</evidence>
<organism evidence="2 3">
    <name type="scientific">Paramuricea clavata</name>
    <name type="common">Red gorgonian</name>
    <name type="synonym">Violescent sea-whip</name>
    <dbReference type="NCBI Taxonomy" id="317549"/>
    <lineage>
        <taxon>Eukaryota</taxon>
        <taxon>Metazoa</taxon>
        <taxon>Cnidaria</taxon>
        <taxon>Anthozoa</taxon>
        <taxon>Octocorallia</taxon>
        <taxon>Malacalcyonacea</taxon>
        <taxon>Plexauridae</taxon>
        <taxon>Paramuricea</taxon>
    </lineage>
</organism>
<dbReference type="OrthoDB" id="248320at2759"/>
<dbReference type="AlphaFoldDB" id="A0A6S7JK23"/>
<feature type="compositionally biased region" description="Gly residues" evidence="1">
    <location>
        <begin position="443"/>
        <end position="456"/>
    </location>
</feature>
<feature type="region of interest" description="Disordered" evidence="1">
    <location>
        <begin position="45"/>
        <end position="158"/>
    </location>
</feature>
<evidence type="ECO:0000256" key="1">
    <source>
        <dbReference type="SAM" id="MobiDB-lite"/>
    </source>
</evidence>
<name>A0A6S7JK23_PARCT</name>
<feature type="region of interest" description="Disordered" evidence="1">
    <location>
        <begin position="301"/>
        <end position="330"/>
    </location>
</feature>
<proteinExistence type="predicted"/>
<accession>A0A6S7JK23</accession>
<dbReference type="EMBL" id="CACRXK020017710">
    <property type="protein sequence ID" value="CAB4031537.1"/>
    <property type="molecule type" value="Genomic_DNA"/>
</dbReference>
<feature type="non-terminal residue" evidence="2">
    <location>
        <position position="506"/>
    </location>
</feature>
<feature type="compositionally biased region" description="Acidic residues" evidence="1">
    <location>
        <begin position="100"/>
        <end position="109"/>
    </location>
</feature>
<keyword evidence="3" id="KW-1185">Reference proteome</keyword>
<gene>
    <name evidence="2" type="ORF">PACLA_8A021172</name>
</gene>
<feature type="region of interest" description="Disordered" evidence="1">
    <location>
        <begin position="390"/>
        <end position="506"/>
    </location>
</feature>
<feature type="compositionally biased region" description="Polar residues" evidence="1">
    <location>
        <begin position="465"/>
        <end position="489"/>
    </location>
</feature>
<reference evidence="2" key="1">
    <citation type="submission" date="2020-04" db="EMBL/GenBank/DDBJ databases">
        <authorList>
            <person name="Alioto T."/>
            <person name="Alioto T."/>
            <person name="Gomez Garrido J."/>
        </authorList>
    </citation>
    <scope>NUCLEOTIDE SEQUENCE</scope>
    <source>
        <strain evidence="2">A484AB</strain>
    </source>
</reference>
<feature type="compositionally biased region" description="Polar residues" evidence="1">
    <location>
        <begin position="301"/>
        <end position="317"/>
    </location>
</feature>
<protein>
    <submittedName>
        <fullName evidence="2">Uncharacterized protein</fullName>
    </submittedName>
</protein>
<feature type="compositionally biased region" description="Polar residues" evidence="1">
    <location>
        <begin position="124"/>
        <end position="141"/>
    </location>
</feature>
<comment type="caution">
    <text evidence="2">The sequence shown here is derived from an EMBL/GenBank/DDBJ whole genome shotgun (WGS) entry which is preliminary data.</text>
</comment>
<feature type="compositionally biased region" description="Polar residues" evidence="1">
    <location>
        <begin position="398"/>
        <end position="410"/>
    </location>
</feature>
<sequence length="506" mass="52941">SLQLEAISRRVNNGSIRTNRWDRKEDSVSESEDVLSLSDRLRKQKLNASTKETDNVSARKKSELRQMLSKRSTVPVRKTTFISDWRSRKDSSAGSIEPETSSEAEESSEKEEKPPLQKSRETQKYSGKQSQLPVSKASAPNEQARPVVHSTPKFGNGTSGFSFSMGFNPSSSFGALTEKKPMPSKTAVPKESFTSHKSKEKAVQPAQASSTANEVGQAAGHDDKGSLGISPRDAAAAAAFARASSGASKLDLGASIPAKTLVEHKAEDGTNNISGKDPNADHQARLIANAAVKDAANKMKNVTQTPPSNTASTFTVRSSSSAAQSSGPPVMVLQPGGTYAMKKPGEIAAQSSGAPVMVLQPDGTFAMKKPGDTPVFSAGKPFLSTGKPVLPAGKQVPQPETQTKSKNSTIGGFIPEKGGTTQSTGFSFKPTFDIPSFGSQPVFGGGAGGISGGGVSSGVFGSGSTLFDNTGPPSFGITSKNQPSSSVVKSPSREEGRSKKTVDLEQ</sequence>
<feature type="compositionally biased region" description="Basic and acidic residues" evidence="1">
    <location>
        <begin position="491"/>
        <end position="506"/>
    </location>
</feature>
<dbReference type="Proteomes" id="UP001152795">
    <property type="component" value="Unassembled WGS sequence"/>
</dbReference>
<evidence type="ECO:0000313" key="2">
    <source>
        <dbReference type="EMBL" id="CAB4031537.1"/>
    </source>
</evidence>